<dbReference type="PROSITE" id="PS50089">
    <property type="entry name" value="ZF_RING_2"/>
    <property type="match status" value="1"/>
</dbReference>
<accession>A0A1D1ZE03</accession>
<keyword evidence="6" id="KW-1133">Transmembrane helix</keyword>
<dbReference type="SMART" id="SM00184">
    <property type="entry name" value="RING"/>
    <property type="match status" value="1"/>
</dbReference>
<dbReference type="GO" id="GO:0008270">
    <property type="term" value="F:zinc ion binding"/>
    <property type="evidence" value="ECO:0007669"/>
    <property type="project" value="UniProtKB-KW"/>
</dbReference>
<dbReference type="PANTHER" id="PTHR15710">
    <property type="entry name" value="E3 UBIQUITIN-PROTEIN LIGASE PRAJA"/>
    <property type="match status" value="1"/>
</dbReference>
<feature type="region of interest" description="Disordered" evidence="5">
    <location>
        <begin position="413"/>
        <end position="474"/>
    </location>
</feature>
<dbReference type="Pfam" id="PF13639">
    <property type="entry name" value="zf-RING_2"/>
    <property type="match status" value="1"/>
</dbReference>
<keyword evidence="3" id="KW-0862">Zinc</keyword>
<protein>
    <submittedName>
        <fullName evidence="9">E3 ubiquitin-protein ligase RING1</fullName>
    </submittedName>
</protein>
<dbReference type="PANTHER" id="PTHR15710:SF242">
    <property type="entry name" value="OS06G0633500 PROTEIN"/>
    <property type="match status" value="1"/>
</dbReference>
<feature type="region of interest" description="Disordered" evidence="5">
    <location>
        <begin position="516"/>
        <end position="538"/>
    </location>
</feature>
<feature type="transmembrane region" description="Helical" evidence="6">
    <location>
        <begin position="481"/>
        <end position="503"/>
    </location>
</feature>
<dbReference type="GO" id="GO:0005737">
    <property type="term" value="C:cytoplasm"/>
    <property type="evidence" value="ECO:0007669"/>
    <property type="project" value="TreeGrafter"/>
</dbReference>
<evidence type="ECO:0000256" key="6">
    <source>
        <dbReference type="SAM" id="Phobius"/>
    </source>
</evidence>
<evidence type="ECO:0000313" key="8">
    <source>
        <dbReference type="EMBL" id="JAT52313.1"/>
    </source>
</evidence>
<evidence type="ECO:0000256" key="4">
    <source>
        <dbReference type="PROSITE-ProRule" id="PRU00175"/>
    </source>
</evidence>
<evidence type="ECO:0000313" key="9">
    <source>
        <dbReference type="EMBL" id="JAT65140.1"/>
    </source>
</evidence>
<evidence type="ECO:0000256" key="3">
    <source>
        <dbReference type="ARBA" id="ARBA00022833"/>
    </source>
</evidence>
<dbReference type="Gene3D" id="3.30.40.10">
    <property type="entry name" value="Zinc/RING finger domain, C3HC4 (zinc finger)"/>
    <property type="match status" value="1"/>
</dbReference>
<keyword evidence="6" id="KW-0812">Transmembrane</keyword>
<proteinExistence type="predicted"/>
<organism evidence="9">
    <name type="scientific">Anthurium amnicola</name>
    <dbReference type="NCBI Taxonomy" id="1678845"/>
    <lineage>
        <taxon>Eukaryota</taxon>
        <taxon>Viridiplantae</taxon>
        <taxon>Streptophyta</taxon>
        <taxon>Embryophyta</taxon>
        <taxon>Tracheophyta</taxon>
        <taxon>Spermatophyta</taxon>
        <taxon>Magnoliopsida</taxon>
        <taxon>Liliopsida</taxon>
        <taxon>Araceae</taxon>
        <taxon>Pothoideae</taxon>
        <taxon>Potheae</taxon>
        <taxon>Anthurium</taxon>
    </lineage>
</organism>
<name>A0A1D1ZE03_9ARAE</name>
<feature type="domain" description="RING-type" evidence="7">
    <location>
        <begin position="362"/>
        <end position="403"/>
    </location>
</feature>
<dbReference type="GO" id="GO:0016567">
    <property type="term" value="P:protein ubiquitination"/>
    <property type="evidence" value="ECO:0007669"/>
    <property type="project" value="TreeGrafter"/>
</dbReference>
<dbReference type="SUPFAM" id="SSF57850">
    <property type="entry name" value="RING/U-box"/>
    <property type="match status" value="1"/>
</dbReference>
<reference evidence="9" key="1">
    <citation type="submission" date="2015-07" db="EMBL/GenBank/DDBJ databases">
        <title>Transcriptome Assembly of Anthurium amnicola.</title>
        <authorList>
            <person name="Suzuki J."/>
        </authorList>
    </citation>
    <scope>NUCLEOTIDE SEQUENCE</scope>
</reference>
<dbReference type="AlphaFoldDB" id="A0A1D1ZE03"/>
<evidence type="ECO:0000259" key="7">
    <source>
        <dbReference type="PROSITE" id="PS50089"/>
    </source>
</evidence>
<dbReference type="EMBL" id="GDJX01002796">
    <property type="protein sequence ID" value="JAT65140.1"/>
    <property type="molecule type" value="Transcribed_RNA"/>
</dbReference>
<evidence type="ECO:0000256" key="1">
    <source>
        <dbReference type="ARBA" id="ARBA00022723"/>
    </source>
</evidence>
<dbReference type="InterPro" id="IPR013083">
    <property type="entry name" value="Znf_RING/FYVE/PHD"/>
</dbReference>
<feature type="compositionally biased region" description="Low complexity" evidence="5">
    <location>
        <begin position="527"/>
        <end position="537"/>
    </location>
</feature>
<keyword evidence="1" id="KW-0479">Metal-binding</keyword>
<dbReference type="InterPro" id="IPR001841">
    <property type="entry name" value="Znf_RING"/>
</dbReference>
<keyword evidence="6" id="KW-0472">Membrane</keyword>
<evidence type="ECO:0000256" key="2">
    <source>
        <dbReference type="ARBA" id="ARBA00022771"/>
    </source>
</evidence>
<dbReference type="EMBL" id="GDJX01015623">
    <property type="protein sequence ID" value="JAT52313.1"/>
    <property type="molecule type" value="Transcribed_RNA"/>
</dbReference>
<dbReference type="GO" id="GO:0061630">
    <property type="term" value="F:ubiquitin protein ligase activity"/>
    <property type="evidence" value="ECO:0007669"/>
    <property type="project" value="TreeGrafter"/>
</dbReference>
<evidence type="ECO:0000256" key="5">
    <source>
        <dbReference type="SAM" id="MobiDB-lite"/>
    </source>
</evidence>
<sequence>MDGEPQLLAHDNIHLADDEPHLLTRDSIHLADTRDNSSLIHNVYESNSLCIVCRRAFQPETGINEAFDAIGMCRDCKTLVFDDLGTNVRTRDVDRRAQRRGRERRESAESIEDLFVQEFSQLLNLARQNRGTQLDGGAILSTPQNGISTSRNRTTRWRRAFSDNESDGLDHMDSLFGESDSNFSFSGYGGESDASVDGHSLLDREMFIQFDDESHVNTDTDIDPMHAGLDPWNSDDQDEDDGEWEEVDVEEEASGQIDQDGGIQGVNDSPVVNRAQVRWRTQEDSFLHYPNLFSDRDEIGIPPYMRRSGDYLDGRGLEDLLEHLAEMGTSRRGAPPAAASFLDNLPCVNVSKALEKNGILICAICKDPLLVGTEASQLPCLHFYHPSCIRPWLASRNSCPVCRYELPTDDPDYEEGKRNLGSQMEFPEPRQQEHEEESFSGTLTDSEVDETHERNHGTLEHSDAGAVNSGQNSSNREGNGAGWLFLVAAPIVSIVGVVLVLWLGKPLVEGRRHCSLGRGDNQLPQRSSPFNSASVSSNGRNRRWWPFF</sequence>
<keyword evidence="2 4" id="KW-0863">Zinc-finger</keyword>
<feature type="compositionally biased region" description="Basic and acidic residues" evidence="5">
    <location>
        <begin position="449"/>
        <end position="463"/>
    </location>
</feature>
<gene>
    <name evidence="9" type="primary">RING1_24</name>
    <name evidence="8" type="synonym">RING1_26</name>
    <name evidence="9" type="ORF">g.38627</name>
    <name evidence="8" type="ORF">g.38628</name>
</gene>